<name>A0A6V7WYK1_MELEN</name>
<dbReference type="Proteomes" id="UP000580250">
    <property type="component" value="Unassembled WGS sequence"/>
</dbReference>
<dbReference type="EMBL" id="CAJEWN010000924">
    <property type="protein sequence ID" value="CAD2192146.1"/>
    <property type="molecule type" value="Genomic_DNA"/>
</dbReference>
<reference evidence="1 2" key="1">
    <citation type="submission" date="2020-08" db="EMBL/GenBank/DDBJ databases">
        <authorList>
            <person name="Koutsovoulos G."/>
            <person name="Danchin GJ E."/>
        </authorList>
    </citation>
    <scope>NUCLEOTIDE SEQUENCE [LARGE SCALE GENOMIC DNA]</scope>
</reference>
<evidence type="ECO:0000313" key="1">
    <source>
        <dbReference type="EMBL" id="CAD2192146.1"/>
    </source>
</evidence>
<sequence>MSLGFRDQISQLCDDAEEVIVANKEFSLPIRNPLNSDKQFQNCVQETIKSLDIIQKITSKILENLTTAHNGWMSLRISMTESERAQDTPIYDTFLQETSYIKIMHDLKKYNRTLRTARSNIEGLSQNPHHSYYIFHNFIASRN</sequence>
<proteinExistence type="predicted"/>
<evidence type="ECO:0000313" key="2">
    <source>
        <dbReference type="Proteomes" id="UP000580250"/>
    </source>
</evidence>
<dbReference type="AlphaFoldDB" id="A0A6V7WYK1"/>
<comment type="caution">
    <text evidence="1">The sequence shown here is derived from an EMBL/GenBank/DDBJ whole genome shotgun (WGS) entry which is preliminary data.</text>
</comment>
<organism evidence="1 2">
    <name type="scientific">Meloidogyne enterolobii</name>
    <name type="common">Root-knot nematode worm</name>
    <name type="synonym">Meloidogyne mayaguensis</name>
    <dbReference type="NCBI Taxonomy" id="390850"/>
    <lineage>
        <taxon>Eukaryota</taxon>
        <taxon>Metazoa</taxon>
        <taxon>Ecdysozoa</taxon>
        <taxon>Nematoda</taxon>
        <taxon>Chromadorea</taxon>
        <taxon>Rhabditida</taxon>
        <taxon>Tylenchina</taxon>
        <taxon>Tylenchomorpha</taxon>
        <taxon>Tylenchoidea</taxon>
        <taxon>Meloidogynidae</taxon>
        <taxon>Meloidogyninae</taxon>
        <taxon>Meloidogyne</taxon>
    </lineage>
</organism>
<protein>
    <submittedName>
        <fullName evidence="1">Uncharacterized protein</fullName>
    </submittedName>
</protein>
<accession>A0A6V7WYK1</accession>
<gene>
    <name evidence="1" type="ORF">MENT_LOCUS45018</name>
</gene>